<dbReference type="NCBIfam" id="TIGR01785">
    <property type="entry name" value="TonB-hemin"/>
    <property type="match status" value="1"/>
</dbReference>
<evidence type="ECO:0000313" key="17">
    <source>
        <dbReference type="EMBL" id="GAC27458.1"/>
    </source>
</evidence>
<evidence type="ECO:0000256" key="1">
    <source>
        <dbReference type="ARBA" id="ARBA00004571"/>
    </source>
</evidence>
<reference evidence="18" key="1">
    <citation type="journal article" date="2014" name="Environ. Microbiol.">
        <title>Comparative genomics of the marine bacterial genus Glaciecola reveals the high degree of genomic diversity and genomic characteristic for cold adaptation.</title>
        <authorList>
            <person name="Qin Q.L."/>
            <person name="Xie B.B."/>
            <person name="Yu Y."/>
            <person name="Shu Y.L."/>
            <person name="Rong J.C."/>
            <person name="Zhang Y.J."/>
            <person name="Zhao D.L."/>
            <person name="Chen X.L."/>
            <person name="Zhang X.Y."/>
            <person name="Chen B."/>
            <person name="Zhou B.C."/>
            <person name="Zhang Y.Z."/>
        </authorList>
    </citation>
    <scope>NUCLEOTIDE SEQUENCE [LARGE SCALE GENOMIC DNA]</scope>
    <source>
        <strain evidence="18">ACAM 615</strain>
    </source>
</reference>
<evidence type="ECO:0000256" key="13">
    <source>
        <dbReference type="PROSITE-ProRule" id="PRU10144"/>
    </source>
</evidence>
<dbReference type="GO" id="GO:0009279">
    <property type="term" value="C:cell outer membrane"/>
    <property type="evidence" value="ECO:0007669"/>
    <property type="project" value="UniProtKB-SubCell"/>
</dbReference>
<feature type="short sequence motif" description="TonB C-terminal box" evidence="13">
    <location>
        <begin position="734"/>
        <end position="751"/>
    </location>
</feature>
<dbReference type="NCBIfam" id="TIGR01786">
    <property type="entry name" value="TonB-hemlactrns"/>
    <property type="match status" value="1"/>
</dbReference>
<keyword evidence="3 11" id="KW-0813">Transport</keyword>
<evidence type="ECO:0000259" key="16">
    <source>
        <dbReference type="Pfam" id="PF07715"/>
    </source>
</evidence>
<dbReference type="STRING" id="1121922.GCA_000428905_02356"/>
<dbReference type="RefSeq" id="WP_006009061.1">
    <property type="nucleotide sequence ID" value="NZ_AUAV01000012.1"/>
</dbReference>
<evidence type="ECO:0000256" key="12">
    <source>
        <dbReference type="PROSITE-ProRule" id="PRU10143"/>
    </source>
</evidence>
<dbReference type="InterPro" id="IPR010916">
    <property type="entry name" value="TonB_box_CS"/>
</dbReference>
<keyword evidence="18" id="KW-1185">Reference proteome</keyword>
<dbReference type="InterPro" id="IPR010917">
    <property type="entry name" value="TonB_rcpt_CS"/>
</dbReference>
<keyword evidence="8 11" id="KW-0472">Membrane</keyword>
<dbReference type="CDD" id="cd01347">
    <property type="entry name" value="ligand_gated_channel"/>
    <property type="match status" value="1"/>
</dbReference>
<evidence type="ECO:0000256" key="2">
    <source>
        <dbReference type="ARBA" id="ARBA00008143"/>
    </source>
</evidence>
<comment type="caution">
    <text evidence="17">The sequence shown here is derived from an EMBL/GenBank/DDBJ whole genome shotgun (WGS) entry which is preliminary data.</text>
</comment>
<dbReference type="InterPro" id="IPR037066">
    <property type="entry name" value="Plug_dom_sf"/>
</dbReference>
<comment type="similarity">
    <text evidence="2">Belongs to the TonB-dependent receptor family. Hemoglobin/haptoglobin binding protein subfamily.</text>
</comment>
<evidence type="ECO:0000256" key="9">
    <source>
        <dbReference type="ARBA" id="ARBA00023170"/>
    </source>
</evidence>
<keyword evidence="9" id="KW-0675">Receptor</keyword>
<dbReference type="Gene3D" id="2.40.170.20">
    <property type="entry name" value="TonB-dependent receptor, beta-barrel domain"/>
    <property type="match status" value="1"/>
</dbReference>
<evidence type="ECO:0000259" key="15">
    <source>
        <dbReference type="Pfam" id="PF00593"/>
    </source>
</evidence>
<proteinExistence type="inferred from homology"/>
<evidence type="ECO:0000256" key="7">
    <source>
        <dbReference type="ARBA" id="ARBA00023077"/>
    </source>
</evidence>
<dbReference type="InterPro" id="IPR039426">
    <property type="entry name" value="TonB-dep_rcpt-like"/>
</dbReference>
<dbReference type="GO" id="GO:0015232">
    <property type="term" value="F:heme transmembrane transporter activity"/>
    <property type="evidence" value="ECO:0007669"/>
    <property type="project" value="InterPro"/>
</dbReference>
<keyword evidence="6 14" id="KW-0732">Signal</keyword>
<dbReference type="InterPro" id="IPR036942">
    <property type="entry name" value="Beta-barrel_TonB_sf"/>
</dbReference>
<dbReference type="EMBL" id="BAEQ01000013">
    <property type="protein sequence ID" value="GAC27458.1"/>
    <property type="molecule type" value="Genomic_DNA"/>
</dbReference>
<dbReference type="SUPFAM" id="SSF56935">
    <property type="entry name" value="Porins"/>
    <property type="match status" value="1"/>
</dbReference>
<dbReference type="GO" id="GO:0044718">
    <property type="term" value="P:siderophore transmembrane transport"/>
    <property type="evidence" value="ECO:0007669"/>
    <property type="project" value="TreeGrafter"/>
</dbReference>
<dbReference type="PANTHER" id="PTHR30069:SF29">
    <property type="entry name" value="HEMOGLOBIN AND HEMOGLOBIN-HAPTOGLOBIN-BINDING PROTEIN 1-RELATED"/>
    <property type="match status" value="1"/>
</dbReference>
<dbReference type="AlphaFoldDB" id="K6ZEV4"/>
<gene>
    <name evidence="17" type="ORF">GPAL_0578</name>
</gene>
<name>K6ZEV4_9ALTE</name>
<dbReference type="InterPro" id="IPR011276">
    <property type="entry name" value="TonB_haem/Hb_rcpt"/>
</dbReference>
<evidence type="ECO:0000256" key="8">
    <source>
        <dbReference type="ARBA" id="ARBA00023136"/>
    </source>
</evidence>
<comment type="subcellular location">
    <subcellularLocation>
        <location evidence="1 11">Cell outer membrane</location>
        <topology evidence="1 11">Multi-pass membrane protein</topology>
    </subcellularLocation>
</comment>
<dbReference type="Gene3D" id="2.170.130.10">
    <property type="entry name" value="TonB-dependent receptor, plug domain"/>
    <property type="match status" value="1"/>
</dbReference>
<evidence type="ECO:0000256" key="6">
    <source>
        <dbReference type="ARBA" id="ARBA00022729"/>
    </source>
</evidence>
<evidence type="ECO:0000256" key="11">
    <source>
        <dbReference type="PROSITE-ProRule" id="PRU01360"/>
    </source>
</evidence>
<feature type="short sequence motif" description="TonB box" evidence="12">
    <location>
        <begin position="46"/>
        <end position="52"/>
    </location>
</feature>
<evidence type="ECO:0000256" key="14">
    <source>
        <dbReference type="SAM" id="SignalP"/>
    </source>
</evidence>
<dbReference type="OrthoDB" id="9764669at2"/>
<dbReference type="PROSITE" id="PS00430">
    <property type="entry name" value="TONB_DEPENDENT_REC_1"/>
    <property type="match status" value="1"/>
</dbReference>
<dbReference type="Pfam" id="PF07715">
    <property type="entry name" value="Plug"/>
    <property type="match status" value="1"/>
</dbReference>
<dbReference type="PROSITE" id="PS52016">
    <property type="entry name" value="TONB_DEPENDENT_REC_3"/>
    <property type="match status" value="1"/>
</dbReference>
<keyword evidence="5 11" id="KW-0812">Transmembrane</keyword>
<evidence type="ECO:0000256" key="10">
    <source>
        <dbReference type="ARBA" id="ARBA00023237"/>
    </source>
</evidence>
<evidence type="ECO:0000256" key="3">
    <source>
        <dbReference type="ARBA" id="ARBA00022448"/>
    </source>
</evidence>
<dbReference type="PROSITE" id="PS01156">
    <property type="entry name" value="TONB_DEPENDENT_REC_2"/>
    <property type="match status" value="1"/>
</dbReference>
<evidence type="ECO:0000313" key="18">
    <source>
        <dbReference type="Proteomes" id="UP000006251"/>
    </source>
</evidence>
<keyword evidence="7 12" id="KW-0798">TonB box</keyword>
<dbReference type="GO" id="GO:0015344">
    <property type="term" value="F:siderophore uptake transmembrane transporter activity"/>
    <property type="evidence" value="ECO:0007669"/>
    <property type="project" value="TreeGrafter"/>
</dbReference>
<dbReference type="PANTHER" id="PTHR30069">
    <property type="entry name" value="TONB-DEPENDENT OUTER MEMBRANE RECEPTOR"/>
    <property type="match status" value="1"/>
</dbReference>
<dbReference type="Proteomes" id="UP000006251">
    <property type="component" value="Unassembled WGS sequence"/>
</dbReference>
<feature type="domain" description="TonB-dependent receptor plug" evidence="16">
    <location>
        <begin position="58"/>
        <end position="167"/>
    </location>
</feature>
<accession>K6ZEV4</accession>
<feature type="chain" id="PRO_5003898209" evidence="14">
    <location>
        <begin position="29"/>
        <end position="751"/>
    </location>
</feature>
<dbReference type="Pfam" id="PF00593">
    <property type="entry name" value="TonB_dep_Rec_b-barrel"/>
    <property type="match status" value="1"/>
</dbReference>
<dbReference type="InterPro" id="IPR010949">
    <property type="entry name" value="TonB_Hb/transfer/lactofer_rcpt"/>
</dbReference>
<feature type="domain" description="TonB-dependent receptor-like beta-barrel" evidence="15">
    <location>
        <begin position="296"/>
        <end position="713"/>
    </location>
</feature>
<feature type="signal peptide" evidence="14">
    <location>
        <begin position="1"/>
        <end position="28"/>
    </location>
</feature>
<organism evidence="17 18">
    <name type="scientific">Brumicola pallidula DSM 14239 = ACAM 615</name>
    <dbReference type="NCBI Taxonomy" id="1121922"/>
    <lineage>
        <taxon>Bacteria</taxon>
        <taxon>Pseudomonadati</taxon>
        <taxon>Pseudomonadota</taxon>
        <taxon>Gammaproteobacteria</taxon>
        <taxon>Alteromonadales</taxon>
        <taxon>Alteromonadaceae</taxon>
        <taxon>Brumicola</taxon>
    </lineage>
</organism>
<keyword evidence="10 11" id="KW-0998">Cell outer membrane</keyword>
<keyword evidence="4 11" id="KW-1134">Transmembrane beta strand</keyword>
<sequence length="751" mass="82725">MKHKASISFFTPSVCSVTFCVAFSVALAGNVSANAIEAGTESEIETITVTGTKTARKINEIAATVTTINSQQIDALGATNIRDLLRYEPGISVEGSGRYGLSSFNIRGITGDRVLILVDNIPIADEFSFGPNLSARRDFVDVDLIKSVDIVRGPASTLYGSDAIGGVVAFTTKDPIDIVTDGESFAGRTKIGYVSQSSESYVNGMLAGVGGDWQWLVNSTYRNGNETQSFYNDASIGNTRTSADPQNNDSLSVLTKLIYQKNEAHRLKLIAETFEQSNDTQLLSEIGTQVRGTITLSSLGFDQQERSRFSAEYLYQPSGAHHLKRVNMFAFYQNSSTEQASELVRQSLGPEPSPFFRTRDSMFEQSTVGLHAQFDHQFEWGGQHYLIYGLSTETTESEGLREGQTQDQATSSPIPEFSVFPARDFPLSTLSEQSIFIQDEIQFLDGRLLLSPGLRYDRFKLSPESDRLFETANPGVEVSSFKDSQLSKKLGAIYSLSESYNIWLQYAEGFRIPPMDDVNVGFTNFAGRYTSLSNPDLKPESVTSLELGIRGFTNALTWSISAYQNKYTDFIESLTFVGINPNNGFTQFQSANVDDVEIKGIEGQVVWSLGDTFSGAQDWQIRASYSIQGSENKATGNELESIPPNQAVFGVQYKDYSDPWRIEVAASYTEEAQALASTGETAFFVAPSYTTIDILGHLKITPHIKINAGIFNVTNKQYWLASEVRGQSAEGNLLPFTSPERNYSINVVVQF</sequence>
<dbReference type="InterPro" id="IPR012910">
    <property type="entry name" value="Plug_dom"/>
</dbReference>
<evidence type="ECO:0000256" key="4">
    <source>
        <dbReference type="ARBA" id="ARBA00022452"/>
    </source>
</evidence>
<evidence type="ECO:0000256" key="5">
    <source>
        <dbReference type="ARBA" id="ARBA00022692"/>
    </source>
</evidence>
<dbReference type="InterPro" id="IPR000531">
    <property type="entry name" value="Beta-barrel_TonB"/>
</dbReference>
<protein>
    <submittedName>
        <fullName evidence="17">Iron complex outermembrane recepter protein</fullName>
    </submittedName>
</protein>